<evidence type="ECO:0000256" key="7">
    <source>
        <dbReference type="SAM" id="Phobius"/>
    </source>
</evidence>
<proteinExistence type="inferred from homology"/>
<dbReference type="InterPro" id="IPR052337">
    <property type="entry name" value="SAT4-like"/>
</dbReference>
<organism evidence="9 10">
    <name type="scientific">Orbilia oligospora</name>
    <name type="common">Nematode-trapping fungus</name>
    <name type="synonym">Arthrobotrys oligospora</name>
    <dbReference type="NCBI Taxonomy" id="2813651"/>
    <lineage>
        <taxon>Eukaryota</taxon>
        <taxon>Fungi</taxon>
        <taxon>Dikarya</taxon>
        <taxon>Ascomycota</taxon>
        <taxon>Pezizomycotina</taxon>
        <taxon>Orbiliomycetes</taxon>
        <taxon>Orbiliales</taxon>
        <taxon>Orbiliaceae</taxon>
        <taxon>Orbilia</taxon>
    </lineage>
</organism>
<dbReference type="GO" id="GO:0016020">
    <property type="term" value="C:membrane"/>
    <property type="evidence" value="ECO:0007669"/>
    <property type="project" value="UniProtKB-SubCell"/>
</dbReference>
<feature type="compositionally biased region" description="Pro residues" evidence="6">
    <location>
        <begin position="472"/>
        <end position="481"/>
    </location>
</feature>
<feature type="region of interest" description="Disordered" evidence="6">
    <location>
        <begin position="448"/>
        <end position="481"/>
    </location>
</feature>
<feature type="transmembrane region" description="Helical" evidence="7">
    <location>
        <begin position="203"/>
        <end position="230"/>
    </location>
</feature>
<evidence type="ECO:0000313" key="9">
    <source>
        <dbReference type="EMBL" id="KAF3125860.1"/>
    </source>
</evidence>
<reference evidence="9 10" key="1">
    <citation type="submission" date="2019-06" db="EMBL/GenBank/DDBJ databases">
        <authorList>
            <person name="Palmer J.M."/>
        </authorList>
    </citation>
    <scope>NUCLEOTIDE SEQUENCE [LARGE SCALE GENOMIC DNA]</scope>
    <source>
        <strain evidence="9 10">TWF703</strain>
    </source>
</reference>
<feature type="transmembrane region" description="Helical" evidence="7">
    <location>
        <begin position="82"/>
        <end position="103"/>
    </location>
</feature>
<feature type="transmembrane region" description="Helical" evidence="7">
    <location>
        <begin position="115"/>
        <end position="137"/>
    </location>
</feature>
<accession>A0A7C8NFL9</accession>
<dbReference type="SUPFAM" id="SSF47616">
    <property type="entry name" value="GST C-terminal domain-like"/>
    <property type="match status" value="1"/>
</dbReference>
<dbReference type="InterPro" id="IPR058268">
    <property type="entry name" value="DUF7962"/>
</dbReference>
<dbReference type="Pfam" id="PF20684">
    <property type="entry name" value="Fung_rhodopsin"/>
    <property type="match status" value="1"/>
</dbReference>
<dbReference type="InterPro" id="IPR049326">
    <property type="entry name" value="Rhodopsin_dom_fungi"/>
</dbReference>
<evidence type="ECO:0000313" key="10">
    <source>
        <dbReference type="Proteomes" id="UP000480548"/>
    </source>
</evidence>
<name>A0A7C8NFL9_ORBOL</name>
<evidence type="ECO:0000256" key="5">
    <source>
        <dbReference type="ARBA" id="ARBA00038359"/>
    </source>
</evidence>
<dbReference type="AlphaFoldDB" id="A0A7C8NFL9"/>
<evidence type="ECO:0000256" key="2">
    <source>
        <dbReference type="ARBA" id="ARBA00022692"/>
    </source>
</evidence>
<dbReference type="Proteomes" id="UP000480548">
    <property type="component" value="Unassembled WGS sequence"/>
</dbReference>
<protein>
    <recommendedName>
        <fullName evidence="8">GST C-terminal domain-containing protein</fullName>
    </recommendedName>
</protein>
<feature type="transmembrane region" description="Helical" evidence="7">
    <location>
        <begin position="284"/>
        <end position="303"/>
    </location>
</feature>
<dbReference type="PANTHER" id="PTHR33048">
    <property type="entry name" value="PTH11-LIKE INTEGRAL MEMBRANE PROTEIN (AFU_ORTHOLOGUE AFUA_5G11245)"/>
    <property type="match status" value="1"/>
</dbReference>
<dbReference type="PANTHER" id="PTHR33048:SF47">
    <property type="entry name" value="INTEGRAL MEMBRANE PROTEIN-RELATED"/>
    <property type="match status" value="1"/>
</dbReference>
<evidence type="ECO:0000256" key="6">
    <source>
        <dbReference type="SAM" id="MobiDB-lite"/>
    </source>
</evidence>
<sequence length="761" mass="84095">MYITLLERIKQEAANAVVQAATAATLQTRQTVSDSTKPSYNQSAIALTYGFIDYFDDKSFGGANWEKPTTVNPSKFGSSSQLATATPFLVTIGIAALMLRFFARTRFNAKFWWDDLFAVLAGMLVVADQLIFARIVYLGRASLNTMLQTTEEFEAERWRRITVGLKLYMVFELIYIFSSFFIKYSFLFLYLRISQETKSIKWFLRAGFLVTTISFIFCVLALLLTCAPLTDFWNIMNSKTSCERKILLTYGTGISNIVTDTMVLAILIPLLLQASLSKSQIRGVCILYACGALVIVASCLRFATQIMDVSMLQSMGWSLLEVSLSLILLCAPMGAKLLSAPLVQESGCPVTLKRNYNSDRRYSNSPFDKNLPAPPPIIAGVAVGEPEHVATLAAGQSREDIRFEGRRGTHGTIVRDVNSPMYKKIKVGTRESRNGQTVWEVQRRLSQSTIETSYSRNPSIATSRSQPLGGLSPPPPPPPPMDWPLQPLALPRPDIAQIGVSYRRIPVLAIGRDVYLDSRLIMRKLEELYPPSTAHPSLSGTTGDQKAIERLLDVLMSDSELAGIVPGKTPPPQSVPGPDPKLRRPIAAAELRDAMEILETTLLADGRDWVLKTDRPMLADIEAVWLFEWMVSMNCFSPELINSNQFPKILAWIDRLSKLVAEKVKESPAEEVNGDVAAATIFNSGYAEEEGIVEGKEAVVAVQGLKKGDLVNVYPTDNGSLHKDTGALVSLNSKEVVINVEGKNGKIRVHAPRHKFAIEAV</sequence>
<dbReference type="Pfam" id="PF25907">
    <property type="entry name" value="DUF7962"/>
    <property type="match status" value="1"/>
</dbReference>
<keyword evidence="3 7" id="KW-1133">Transmembrane helix</keyword>
<keyword evidence="2 7" id="KW-0812">Transmembrane</keyword>
<evidence type="ECO:0000256" key="1">
    <source>
        <dbReference type="ARBA" id="ARBA00004141"/>
    </source>
</evidence>
<evidence type="ECO:0000256" key="4">
    <source>
        <dbReference type="ARBA" id="ARBA00023136"/>
    </source>
</evidence>
<comment type="subcellular location">
    <subcellularLocation>
        <location evidence="1">Membrane</location>
        <topology evidence="1">Multi-pass membrane protein</topology>
    </subcellularLocation>
</comment>
<dbReference type="PROSITE" id="PS50405">
    <property type="entry name" value="GST_CTER"/>
    <property type="match status" value="1"/>
</dbReference>
<evidence type="ECO:0000256" key="3">
    <source>
        <dbReference type="ARBA" id="ARBA00022989"/>
    </source>
</evidence>
<dbReference type="InterPro" id="IPR036282">
    <property type="entry name" value="Glutathione-S-Trfase_C_sf"/>
</dbReference>
<feature type="domain" description="GST C-terminal" evidence="8">
    <location>
        <begin position="541"/>
        <end position="682"/>
    </location>
</feature>
<keyword evidence="4 7" id="KW-0472">Membrane</keyword>
<feature type="compositionally biased region" description="Polar residues" evidence="6">
    <location>
        <begin position="448"/>
        <end position="466"/>
    </location>
</feature>
<feature type="transmembrane region" description="Helical" evidence="7">
    <location>
        <begin position="250"/>
        <end position="272"/>
    </location>
</feature>
<dbReference type="InterPro" id="IPR010987">
    <property type="entry name" value="Glutathione-S-Trfase_C-like"/>
</dbReference>
<comment type="similarity">
    <text evidence="5">Belongs to the SAT4 family.</text>
</comment>
<dbReference type="Gene3D" id="3.40.30.110">
    <property type="match status" value="2"/>
</dbReference>
<gene>
    <name evidence="9" type="ORF">TWF703_010680</name>
</gene>
<comment type="caution">
    <text evidence="9">The sequence shown here is derived from an EMBL/GenBank/DDBJ whole genome shotgun (WGS) entry which is preliminary data.</text>
</comment>
<feature type="transmembrane region" description="Helical" evidence="7">
    <location>
        <begin position="167"/>
        <end position="191"/>
    </location>
</feature>
<evidence type="ECO:0000259" key="8">
    <source>
        <dbReference type="PROSITE" id="PS50405"/>
    </source>
</evidence>
<dbReference type="EMBL" id="WIQZ01000088">
    <property type="protein sequence ID" value="KAF3125860.1"/>
    <property type="molecule type" value="Genomic_DNA"/>
</dbReference>